<evidence type="ECO:0000256" key="1">
    <source>
        <dbReference type="SAM" id="MobiDB-lite"/>
    </source>
</evidence>
<evidence type="ECO:0000256" key="2">
    <source>
        <dbReference type="SAM" id="SignalP"/>
    </source>
</evidence>
<gene>
    <name evidence="3" type="ORF">MPOL1434_LOCUS6814</name>
</gene>
<accession>A0A7S0FPF9</accession>
<organism evidence="3">
    <name type="scientific">Minutocellus polymorphus</name>
    <dbReference type="NCBI Taxonomy" id="265543"/>
    <lineage>
        <taxon>Eukaryota</taxon>
        <taxon>Sar</taxon>
        <taxon>Stramenopiles</taxon>
        <taxon>Ochrophyta</taxon>
        <taxon>Bacillariophyta</taxon>
        <taxon>Mediophyceae</taxon>
        <taxon>Cymatosirophycidae</taxon>
        <taxon>Cymatosirales</taxon>
        <taxon>Cymatosiraceae</taxon>
        <taxon>Minutocellus</taxon>
    </lineage>
</organism>
<feature type="signal peptide" evidence="2">
    <location>
        <begin position="1"/>
        <end position="25"/>
    </location>
</feature>
<sequence length="143" mass="15806">MTLKRALFATPILFLELSIAPPVQSFSTQQEVRKTFGQAAGALHAASDYLSSLSSAPEASDGQHQQSAIVDHDVDDCIPDEHYSKDYPNAGWRGYANPQWGGYLDALPSNRLEEGKKSDYGDDIRWGAEVYLSSVENEKKVDR</sequence>
<dbReference type="AlphaFoldDB" id="A0A7S0FPF9"/>
<dbReference type="EMBL" id="HBEJ01011622">
    <property type="protein sequence ID" value="CAD8372158.1"/>
    <property type="molecule type" value="Transcribed_RNA"/>
</dbReference>
<evidence type="ECO:0008006" key="4">
    <source>
        <dbReference type="Google" id="ProtNLM"/>
    </source>
</evidence>
<keyword evidence="2" id="KW-0732">Signal</keyword>
<proteinExistence type="predicted"/>
<feature type="region of interest" description="Disordered" evidence="1">
    <location>
        <begin position="54"/>
        <end position="74"/>
    </location>
</feature>
<evidence type="ECO:0000313" key="3">
    <source>
        <dbReference type="EMBL" id="CAD8372158.1"/>
    </source>
</evidence>
<name>A0A7S0FPF9_9STRA</name>
<feature type="chain" id="PRO_5031161134" description="Cellulase" evidence="2">
    <location>
        <begin position="26"/>
        <end position="143"/>
    </location>
</feature>
<protein>
    <recommendedName>
        <fullName evidence="4">Cellulase</fullName>
    </recommendedName>
</protein>
<reference evidence="3" key="1">
    <citation type="submission" date="2021-01" db="EMBL/GenBank/DDBJ databases">
        <authorList>
            <person name="Corre E."/>
            <person name="Pelletier E."/>
            <person name="Niang G."/>
            <person name="Scheremetjew M."/>
            <person name="Finn R."/>
            <person name="Kale V."/>
            <person name="Holt S."/>
            <person name="Cochrane G."/>
            <person name="Meng A."/>
            <person name="Brown T."/>
            <person name="Cohen L."/>
        </authorList>
    </citation>
    <scope>NUCLEOTIDE SEQUENCE</scope>
    <source>
        <strain evidence="3">CCMP3303</strain>
    </source>
</reference>